<evidence type="ECO:0000256" key="10">
    <source>
        <dbReference type="ARBA" id="ARBA00023239"/>
    </source>
</evidence>
<dbReference type="Gene3D" id="3.40.1020.10">
    <property type="entry name" value="Biosynthetic Threonine Deaminase, Domain 3"/>
    <property type="match status" value="1"/>
</dbReference>
<evidence type="ECO:0000256" key="2">
    <source>
        <dbReference type="ARBA" id="ARBA00001933"/>
    </source>
</evidence>
<dbReference type="SUPFAM" id="SSF55021">
    <property type="entry name" value="ACT-like"/>
    <property type="match status" value="2"/>
</dbReference>
<keyword evidence="7 13" id="KW-0412">Isoleucine biosynthesis</keyword>
<name>A0A2K8U2M8_9GAMM</name>
<dbReference type="InterPro" id="IPR001721">
    <property type="entry name" value="TD_ACT-like"/>
</dbReference>
<comment type="subunit">
    <text evidence="5 13">Homotetramer.</text>
</comment>
<dbReference type="GO" id="GO:0006567">
    <property type="term" value="P:L-threonine catabolic process"/>
    <property type="evidence" value="ECO:0007669"/>
    <property type="project" value="TreeGrafter"/>
</dbReference>
<comment type="pathway">
    <text evidence="3 13">Amino-acid biosynthesis; L-isoleucine biosynthesis; 2-oxobutanoate from L-threonine: step 1/1.</text>
</comment>
<dbReference type="OrthoDB" id="9811476at2"/>
<dbReference type="InterPro" id="IPR050147">
    <property type="entry name" value="Ser/Thr_Dehydratase"/>
</dbReference>
<dbReference type="Pfam" id="PF00291">
    <property type="entry name" value="PALP"/>
    <property type="match status" value="1"/>
</dbReference>
<keyword evidence="16" id="KW-1185">Reference proteome</keyword>
<dbReference type="EC" id="4.3.1.19" evidence="13"/>
<dbReference type="GO" id="GO:0004794">
    <property type="term" value="F:threonine deaminase activity"/>
    <property type="evidence" value="ECO:0007669"/>
    <property type="project" value="UniProtKB-UniRule"/>
</dbReference>
<dbReference type="FunFam" id="3.40.1020.10:FF:000001">
    <property type="entry name" value="L-threonine dehydratase"/>
    <property type="match status" value="1"/>
</dbReference>
<sequence>MPDSYIERILKARVYEVAQETPLTLAAALSARLGNQVLLKREDLQPVFSFKLRGAYNKLVSLSPQVRARGVIAASAGNHAQGVALGAARLGVAATIVMPRTTPGIKVRAVRALGGTAVLCGDSYDEAYAHAMGLVAELGLTFVHPFDDPQVIAGQGTIGMEILRQHPEPPHAIFVPVGGGGLIAGIAAYVKWLAPQVRIIGVEPEDAPTLHAALAAGRPVELAQVGLFADGVAVRRIGTETFRVAAQRVDEVILVGTDEICAAIKDIYEDTRGIAEPAGALAVAGLKRYVARTGCRGEHLVAIESGANMNFDRLRHVAERADLGERREALLAVAIPERPGSFLAFCRALGEHQITEFNYRFADPDQAQVFVGVELGGGDAQRARLIGQLRDQGLGVLDMTDNETAKLHVRYMVGGHAPGAGETPGETVVRFEFPERPGALLDLLGGLGKRWNITLFHYRNHGAAYGRVLMGATVPQAERADFRRSLDALGYPHWDETDNPAYRIFAGGLAN</sequence>
<comment type="cofactor">
    <cofactor evidence="2 13">
        <name>pyridoxal 5'-phosphate</name>
        <dbReference type="ChEBI" id="CHEBI:597326"/>
    </cofactor>
</comment>
<dbReference type="CDD" id="cd01562">
    <property type="entry name" value="Thr-dehyd"/>
    <property type="match status" value="1"/>
</dbReference>
<accession>A0A2K8U2M8</accession>
<dbReference type="Gene3D" id="3.40.50.1100">
    <property type="match status" value="2"/>
</dbReference>
<dbReference type="KEGG" id="tsy:THSYN_00965"/>
<keyword evidence="10 13" id="KW-0456">Lyase</keyword>
<dbReference type="EMBL" id="CP020370">
    <property type="protein sequence ID" value="AUB79669.1"/>
    <property type="molecule type" value="Genomic_DNA"/>
</dbReference>
<keyword evidence="11 13" id="KW-0100">Branched-chain amino acid biosynthesis</keyword>
<comment type="catalytic activity">
    <reaction evidence="1 13">
        <text>L-threonine = 2-oxobutanoate + NH4(+)</text>
        <dbReference type="Rhea" id="RHEA:22108"/>
        <dbReference type="ChEBI" id="CHEBI:16763"/>
        <dbReference type="ChEBI" id="CHEBI:28938"/>
        <dbReference type="ChEBI" id="CHEBI:57926"/>
        <dbReference type="EC" id="4.3.1.19"/>
    </reaction>
</comment>
<keyword evidence="9 13" id="KW-0663">Pyridoxal phosphate</keyword>
<dbReference type="NCBIfam" id="NF009130">
    <property type="entry name" value="PRK12483.1"/>
    <property type="match status" value="1"/>
</dbReference>
<dbReference type="UniPathway" id="UPA00047">
    <property type="reaction ID" value="UER00054"/>
</dbReference>
<dbReference type="InterPro" id="IPR005787">
    <property type="entry name" value="Thr_deHydtase_biosynth"/>
</dbReference>
<dbReference type="InterPro" id="IPR000634">
    <property type="entry name" value="Ser/Thr_deHydtase_PyrdxlP-BS"/>
</dbReference>
<dbReference type="CDD" id="cd04906">
    <property type="entry name" value="ACT_ThrD-I_1"/>
    <property type="match status" value="1"/>
</dbReference>
<dbReference type="GO" id="GO:0006565">
    <property type="term" value="P:L-serine catabolic process"/>
    <property type="evidence" value="ECO:0007669"/>
    <property type="project" value="TreeGrafter"/>
</dbReference>
<dbReference type="SUPFAM" id="SSF53686">
    <property type="entry name" value="Tryptophan synthase beta subunit-like PLP-dependent enzymes"/>
    <property type="match status" value="1"/>
</dbReference>
<dbReference type="CDD" id="cd04907">
    <property type="entry name" value="ACT_ThrD-I_2"/>
    <property type="match status" value="1"/>
</dbReference>
<evidence type="ECO:0000259" key="14">
    <source>
        <dbReference type="PROSITE" id="PS51672"/>
    </source>
</evidence>
<comment type="similarity">
    <text evidence="4 13">Belongs to the serine/threonine dehydratase family.</text>
</comment>
<dbReference type="Pfam" id="PF00585">
    <property type="entry name" value="Thr_dehydrat_C"/>
    <property type="match status" value="2"/>
</dbReference>
<evidence type="ECO:0000256" key="4">
    <source>
        <dbReference type="ARBA" id="ARBA00010869"/>
    </source>
</evidence>
<dbReference type="GO" id="GO:0009097">
    <property type="term" value="P:isoleucine biosynthetic process"/>
    <property type="evidence" value="ECO:0007669"/>
    <property type="project" value="UniProtKB-UniRule"/>
</dbReference>
<evidence type="ECO:0000313" key="16">
    <source>
        <dbReference type="Proteomes" id="UP000232638"/>
    </source>
</evidence>
<evidence type="ECO:0000256" key="1">
    <source>
        <dbReference type="ARBA" id="ARBA00001274"/>
    </source>
</evidence>
<dbReference type="InterPro" id="IPR038110">
    <property type="entry name" value="TD_ACT-like_sf"/>
</dbReference>
<dbReference type="FunFam" id="3.40.50.1100:FF:000005">
    <property type="entry name" value="Threonine dehydratase catabolic"/>
    <property type="match status" value="1"/>
</dbReference>
<evidence type="ECO:0000256" key="11">
    <source>
        <dbReference type="ARBA" id="ARBA00023304"/>
    </source>
</evidence>
<evidence type="ECO:0000256" key="12">
    <source>
        <dbReference type="ARBA" id="ARBA00025527"/>
    </source>
</evidence>
<reference evidence="15 16" key="1">
    <citation type="submission" date="2017-03" db="EMBL/GenBank/DDBJ databases">
        <title>Complete genome sequence of Candidatus 'Thiodictyon syntrophicum' sp. nov. strain Cad16T, a photolithoautotroph purple sulfur bacterium isolated from an alpine meromictic lake.</title>
        <authorList>
            <person name="Luedin S.M."/>
            <person name="Pothier J.F."/>
            <person name="Danza F."/>
            <person name="Storelli N."/>
            <person name="Wittwer M."/>
            <person name="Tonolla M."/>
        </authorList>
    </citation>
    <scope>NUCLEOTIDE SEQUENCE [LARGE SCALE GENOMIC DNA]</scope>
    <source>
        <strain evidence="15 16">Cad16T</strain>
    </source>
</reference>
<dbReference type="RefSeq" id="WP_100917487.1">
    <property type="nucleotide sequence ID" value="NZ_CP020370.1"/>
</dbReference>
<organism evidence="15 16">
    <name type="scientific">Candidatus Thiodictyon syntrophicum</name>
    <dbReference type="NCBI Taxonomy" id="1166950"/>
    <lineage>
        <taxon>Bacteria</taxon>
        <taxon>Pseudomonadati</taxon>
        <taxon>Pseudomonadota</taxon>
        <taxon>Gammaproteobacteria</taxon>
        <taxon>Chromatiales</taxon>
        <taxon>Chromatiaceae</taxon>
        <taxon>Thiodictyon</taxon>
    </lineage>
</organism>
<dbReference type="FunFam" id="3.40.50.1100:FF:000008">
    <property type="entry name" value="L-threonine dehydratase"/>
    <property type="match status" value="1"/>
</dbReference>
<protein>
    <recommendedName>
        <fullName evidence="13">L-threonine dehydratase</fullName>
        <ecNumber evidence="13">4.3.1.19</ecNumber>
    </recommendedName>
    <alternativeName>
        <fullName evidence="13">Threonine deaminase</fullName>
    </alternativeName>
</protein>
<dbReference type="NCBIfam" id="TIGR01124">
    <property type="entry name" value="ilvA_2Cterm"/>
    <property type="match status" value="1"/>
</dbReference>
<keyword evidence="8" id="KW-0677">Repeat</keyword>
<dbReference type="NCBIfam" id="NF006674">
    <property type="entry name" value="PRK09224.1"/>
    <property type="match status" value="1"/>
</dbReference>
<evidence type="ECO:0000256" key="3">
    <source>
        <dbReference type="ARBA" id="ARBA00004810"/>
    </source>
</evidence>
<gene>
    <name evidence="13" type="primary">ilvA</name>
    <name evidence="15" type="ORF">THSYN_00965</name>
</gene>
<feature type="domain" description="ACT-like" evidence="14">
    <location>
        <begin position="329"/>
        <end position="401"/>
    </location>
</feature>
<dbReference type="PROSITE" id="PS51672">
    <property type="entry name" value="ACT_LIKE"/>
    <property type="match status" value="2"/>
</dbReference>
<dbReference type="InterPro" id="IPR045865">
    <property type="entry name" value="ACT-like_dom_sf"/>
</dbReference>
<dbReference type="GO" id="GO:0030170">
    <property type="term" value="F:pyridoxal phosphate binding"/>
    <property type="evidence" value="ECO:0007669"/>
    <property type="project" value="InterPro"/>
</dbReference>
<evidence type="ECO:0000256" key="7">
    <source>
        <dbReference type="ARBA" id="ARBA00022624"/>
    </source>
</evidence>
<evidence type="ECO:0000256" key="6">
    <source>
        <dbReference type="ARBA" id="ARBA00022605"/>
    </source>
</evidence>
<proteinExistence type="inferred from homology"/>
<dbReference type="InterPro" id="IPR001926">
    <property type="entry name" value="TrpB-like_PALP"/>
</dbReference>
<evidence type="ECO:0000256" key="8">
    <source>
        <dbReference type="ARBA" id="ARBA00022737"/>
    </source>
</evidence>
<dbReference type="InterPro" id="IPR036052">
    <property type="entry name" value="TrpB-like_PALP_sf"/>
</dbReference>
<evidence type="ECO:0000256" key="13">
    <source>
        <dbReference type="RuleBase" id="RU362012"/>
    </source>
</evidence>
<dbReference type="AlphaFoldDB" id="A0A2K8U2M8"/>
<dbReference type="Proteomes" id="UP000232638">
    <property type="component" value="Chromosome"/>
</dbReference>
<dbReference type="PANTHER" id="PTHR48078:SF11">
    <property type="entry name" value="THREONINE DEHYDRATASE, MITOCHONDRIAL"/>
    <property type="match status" value="1"/>
</dbReference>
<evidence type="ECO:0000256" key="9">
    <source>
        <dbReference type="ARBA" id="ARBA00022898"/>
    </source>
</evidence>
<comment type="function">
    <text evidence="12 13">Catalyzes the anaerobic formation of alpha-ketobutyrate and ammonia from threonine in a two-step reaction. The first step involved a dehydration of threonine and a production of enamine intermediates (aminocrotonate), which tautomerizes to its imine form (iminobutyrate). Both intermediates are unstable and short-lived. The second step is the nonenzymatic hydrolysis of the enamine/imine intermediates to form 2-ketobutyrate and free ammonia. In the low water environment of the cell, the second step is accelerated by RidA.</text>
</comment>
<evidence type="ECO:0000256" key="5">
    <source>
        <dbReference type="ARBA" id="ARBA00011881"/>
    </source>
</evidence>
<keyword evidence="6 13" id="KW-0028">Amino-acid biosynthesis</keyword>
<dbReference type="PROSITE" id="PS00165">
    <property type="entry name" value="DEHYDRATASE_SER_THR"/>
    <property type="match status" value="1"/>
</dbReference>
<dbReference type="GO" id="GO:0003941">
    <property type="term" value="F:L-serine ammonia-lyase activity"/>
    <property type="evidence" value="ECO:0007669"/>
    <property type="project" value="TreeGrafter"/>
</dbReference>
<evidence type="ECO:0000313" key="15">
    <source>
        <dbReference type="EMBL" id="AUB79669.1"/>
    </source>
</evidence>
<feature type="domain" description="ACT-like" evidence="14">
    <location>
        <begin position="427"/>
        <end position="498"/>
    </location>
</feature>
<dbReference type="PANTHER" id="PTHR48078">
    <property type="entry name" value="THREONINE DEHYDRATASE, MITOCHONDRIAL-RELATED"/>
    <property type="match status" value="1"/>
</dbReference>